<gene>
    <name evidence="2" type="ORF">AAIA72_12885</name>
</gene>
<evidence type="ECO:0000313" key="2">
    <source>
        <dbReference type="EMBL" id="XDT71694.1"/>
    </source>
</evidence>
<dbReference type="Pfam" id="PF01425">
    <property type="entry name" value="Amidase"/>
    <property type="match status" value="1"/>
</dbReference>
<dbReference type="GO" id="GO:0012505">
    <property type="term" value="C:endomembrane system"/>
    <property type="evidence" value="ECO:0007669"/>
    <property type="project" value="TreeGrafter"/>
</dbReference>
<dbReference type="AlphaFoldDB" id="A0AB39UTR4"/>
<dbReference type="RefSeq" id="WP_369600719.1">
    <property type="nucleotide sequence ID" value="NZ_CP154858.1"/>
</dbReference>
<dbReference type="InterPro" id="IPR036928">
    <property type="entry name" value="AS_sf"/>
</dbReference>
<reference evidence="2" key="1">
    <citation type="submission" date="2024-05" db="EMBL/GenBank/DDBJ databases">
        <title>Genome sequencing of novel strain.</title>
        <authorList>
            <person name="Ganbat D."/>
            <person name="Ganbat S."/>
            <person name="Lee S.-J."/>
        </authorList>
    </citation>
    <scope>NUCLEOTIDE SEQUENCE</scope>
    <source>
        <strain evidence="2">SMD15-11</strain>
    </source>
</reference>
<dbReference type="Gene3D" id="3.90.1300.10">
    <property type="entry name" value="Amidase signature (AS) domain"/>
    <property type="match status" value="1"/>
</dbReference>
<dbReference type="SUPFAM" id="SSF75304">
    <property type="entry name" value="Amidase signature (AS) enzymes"/>
    <property type="match status" value="1"/>
</dbReference>
<protein>
    <submittedName>
        <fullName evidence="2">Amidase family protein</fullName>
    </submittedName>
</protein>
<name>A0AB39UTR4_9GAMM</name>
<dbReference type="InterPro" id="IPR023631">
    <property type="entry name" value="Amidase_dom"/>
</dbReference>
<proteinExistence type="predicted"/>
<dbReference type="PANTHER" id="PTHR43372">
    <property type="entry name" value="FATTY-ACID AMIDE HYDROLASE"/>
    <property type="match status" value="1"/>
</dbReference>
<accession>A0AB39UTR4</accession>
<dbReference type="PIRSF" id="PIRSF001221">
    <property type="entry name" value="Amidase_fungi"/>
    <property type="match status" value="1"/>
</dbReference>
<feature type="domain" description="Amidase" evidence="1">
    <location>
        <begin position="24"/>
        <end position="462"/>
    </location>
</feature>
<dbReference type="InterPro" id="IPR052739">
    <property type="entry name" value="FAAH2"/>
</dbReference>
<dbReference type="EMBL" id="CP154858">
    <property type="protein sequence ID" value="XDT71694.1"/>
    <property type="molecule type" value="Genomic_DNA"/>
</dbReference>
<dbReference type="PANTHER" id="PTHR43372:SF4">
    <property type="entry name" value="FATTY-ACID AMIDE HYDROLASE 2"/>
    <property type="match status" value="1"/>
</dbReference>
<organism evidence="2">
    <name type="scientific">Thermohahella caldifontis</name>
    <dbReference type="NCBI Taxonomy" id="3142973"/>
    <lineage>
        <taxon>Bacteria</taxon>
        <taxon>Pseudomonadati</taxon>
        <taxon>Pseudomonadota</taxon>
        <taxon>Gammaproteobacteria</taxon>
        <taxon>Oceanospirillales</taxon>
        <taxon>Hahellaceae</taxon>
        <taxon>Thermohahella</taxon>
    </lineage>
</organism>
<sequence length="489" mass="53116">MHCTESATNLLAAMQDGRVTSETLTRQLLERIARLNPGLNAVVSQRAEAALAEARERDRERAEGRIRGPLHGLPMTVKETWDVEGEVTCAGAPSLTGNRARRHADTVQALVDAGAVILGKTNAPYMASDWQSFNRVYGTSRNPWDGARTPGGSSGGAAAALAAGLTPLELGSDIGGSIRIPAHFCGVFGHKPTRDLLSMRGHVPGPPGTVSQPDLAEGGPLARSAEDLALALQVLARPRPIDSPHWQIRLRDTLPDRPLRLGFWVADPHAPLASGLARHFEDVRKRLSAQGMECVNLADHALFRLENILPIYLAMLGSIIALSMDRADRLRLRLLEWLMHIPAFARTQAPFMEAFARGSHLSHAQWVHLHERRERLREKFHAALQDFDAVLMPVAPTVAFPHDHRPFHRRTLEIDGKPAPYFSTCLWITPATLLGLPATTVPTGFVDGLPAGMQVLAGAGRDLNTIRIAGRVHEALGSPSTLAPEKGLN</sequence>
<dbReference type="KEGG" id="tcd:AAIA72_12885"/>
<evidence type="ECO:0000259" key="1">
    <source>
        <dbReference type="Pfam" id="PF01425"/>
    </source>
</evidence>